<feature type="binding site" evidence="5">
    <location>
        <begin position="108"/>
        <end position="111"/>
    </location>
    <ligand>
        <name>(6S)-5,6,7,8-tetrahydrofolate</name>
        <dbReference type="ChEBI" id="CHEBI:57453"/>
    </ligand>
</feature>
<gene>
    <name evidence="5" type="primary">fmt</name>
    <name evidence="8" type="ORF">SAMN05444391_0189</name>
</gene>
<feature type="domain" description="Formyl transferase N-terminal" evidence="6">
    <location>
        <begin position="7"/>
        <end position="177"/>
    </location>
</feature>
<sequence length="300" mass="33602">MSLRVLFMGTSQFAVPSLKKAFESFQVVGLVCQPDRPAGRGLRLTPPPTKRVAQELGLEIFQPERKKDLLPIVEKTKPELILVVSYGMILPKEVLDFPKYGCLNLHASLLPLYRGASPIQRSLMAGEEKTGNTVILMDEGMDTGPILSQEEEPIREEDNLSTLSERLAIKGSELLIKTAMAWVEGSIKPVEQDEKRATYAPPVQKEEFRICWKATASSVRDRIRGLYPNTYCYLESGERIKILKASVLPYQGEPGQVIDDRDLLVACGEDSLLVEELITPKGKRVSGKDFIKGYKVKYLY</sequence>
<dbReference type="SUPFAM" id="SSF50486">
    <property type="entry name" value="FMT C-terminal domain-like"/>
    <property type="match status" value="1"/>
</dbReference>
<dbReference type="InterPro" id="IPR005794">
    <property type="entry name" value="Fmt"/>
</dbReference>
<evidence type="ECO:0000256" key="3">
    <source>
        <dbReference type="ARBA" id="ARBA00022679"/>
    </source>
</evidence>
<comment type="function">
    <text evidence="5">Attaches a formyl group to the free amino group of methionyl-tRNA(fMet). The formyl group appears to play a dual role in the initiator identity of N-formylmethionyl-tRNA by promoting its recognition by IF2 and preventing the misappropriation of this tRNA by the elongation apparatus.</text>
</comment>
<keyword evidence="4 5" id="KW-0648">Protein biosynthesis</keyword>
<protein>
    <recommendedName>
        <fullName evidence="2 5">Methionyl-tRNA formyltransferase</fullName>
        <ecNumber evidence="2 5">2.1.2.9</ecNumber>
    </recommendedName>
</protein>
<evidence type="ECO:0000256" key="1">
    <source>
        <dbReference type="ARBA" id="ARBA00010699"/>
    </source>
</evidence>
<dbReference type="AlphaFoldDB" id="A0A1M6QD93"/>
<dbReference type="EC" id="2.1.2.9" evidence="2 5"/>
<organism evidence="8 9">
    <name type="scientific">Thermocrinis minervae</name>
    <dbReference type="NCBI Taxonomy" id="381751"/>
    <lineage>
        <taxon>Bacteria</taxon>
        <taxon>Pseudomonadati</taxon>
        <taxon>Aquificota</taxon>
        <taxon>Aquificia</taxon>
        <taxon>Aquificales</taxon>
        <taxon>Aquificaceae</taxon>
        <taxon>Thermocrinis</taxon>
    </lineage>
</organism>
<dbReference type="InterPro" id="IPR002376">
    <property type="entry name" value="Formyl_transf_N"/>
</dbReference>
<dbReference type="PANTHER" id="PTHR11138:SF5">
    <property type="entry name" value="METHIONYL-TRNA FORMYLTRANSFERASE, MITOCHONDRIAL"/>
    <property type="match status" value="1"/>
</dbReference>
<comment type="similarity">
    <text evidence="1 5">Belongs to the Fmt family.</text>
</comment>
<dbReference type="PANTHER" id="PTHR11138">
    <property type="entry name" value="METHIONYL-TRNA FORMYLTRANSFERASE"/>
    <property type="match status" value="1"/>
</dbReference>
<dbReference type="InterPro" id="IPR036477">
    <property type="entry name" value="Formyl_transf_N_sf"/>
</dbReference>
<evidence type="ECO:0000256" key="5">
    <source>
        <dbReference type="HAMAP-Rule" id="MF_00182"/>
    </source>
</evidence>
<dbReference type="InterPro" id="IPR044135">
    <property type="entry name" value="Met-tRNA-FMT_C"/>
</dbReference>
<evidence type="ECO:0000256" key="2">
    <source>
        <dbReference type="ARBA" id="ARBA00012261"/>
    </source>
</evidence>
<keyword evidence="9" id="KW-1185">Reference proteome</keyword>
<dbReference type="EMBL" id="LT670846">
    <property type="protein sequence ID" value="SHK18156.1"/>
    <property type="molecule type" value="Genomic_DNA"/>
</dbReference>
<dbReference type="OrthoDB" id="9802815at2"/>
<keyword evidence="3 5" id="KW-0808">Transferase</keyword>
<dbReference type="NCBIfam" id="TIGR00460">
    <property type="entry name" value="fmt"/>
    <property type="match status" value="1"/>
</dbReference>
<dbReference type="CDD" id="cd08646">
    <property type="entry name" value="FMT_core_Met-tRNA-FMT_N"/>
    <property type="match status" value="1"/>
</dbReference>
<dbReference type="Gene3D" id="3.40.50.12230">
    <property type="match status" value="1"/>
</dbReference>
<dbReference type="InterPro" id="IPR011034">
    <property type="entry name" value="Formyl_transferase-like_C_sf"/>
</dbReference>
<accession>A0A1M6QD93</accession>
<evidence type="ECO:0000313" key="9">
    <source>
        <dbReference type="Proteomes" id="UP000189810"/>
    </source>
</evidence>
<evidence type="ECO:0000313" key="8">
    <source>
        <dbReference type="EMBL" id="SHK18156.1"/>
    </source>
</evidence>
<dbReference type="InterPro" id="IPR001555">
    <property type="entry name" value="GART_AS"/>
</dbReference>
<dbReference type="InterPro" id="IPR041711">
    <property type="entry name" value="Met-tRNA-FMT_N"/>
</dbReference>
<dbReference type="STRING" id="381751.SAMN05444391_0189"/>
<dbReference type="HAMAP" id="MF_00182">
    <property type="entry name" value="Formyl_trans"/>
    <property type="match status" value="1"/>
</dbReference>
<dbReference type="PROSITE" id="PS00373">
    <property type="entry name" value="GART"/>
    <property type="match status" value="1"/>
</dbReference>
<proteinExistence type="inferred from homology"/>
<evidence type="ECO:0000256" key="4">
    <source>
        <dbReference type="ARBA" id="ARBA00022917"/>
    </source>
</evidence>
<dbReference type="Proteomes" id="UP000189810">
    <property type="component" value="Chromosome I"/>
</dbReference>
<dbReference type="SUPFAM" id="SSF53328">
    <property type="entry name" value="Formyltransferase"/>
    <property type="match status" value="1"/>
</dbReference>
<comment type="catalytic activity">
    <reaction evidence="5">
        <text>L-methionyl-tRNA(fMet) + (6R)-10-formyltetrahydrofolate = N-formyl-L-methionyl-tRNA(fMet) + (6S)-5,6,7,8-tetrahydrofolate + H(+)</text>
        <dbReference type="Rhea" id="RHEA:24380"/>
        <dbReference type="Rhea" id="RHEA-COMP:9952"/>
        <dbReference type="Rhea" id="RHEA-COMP:9953"/>
        <dbReference type="ChEBI" id="CHEBI:15378"/>
        <dbReference type="ChEBI" id="CHEBI:57453"/>
        <dbReference type="ChEBI" id="CHEBI:78530"/>
        <dbReference type="ChEBI" id="CHEBI:78844"/>
        <dbReference type="ChEBI" id="CHEBI:195366"/>
        <dbReference type="EC" id="2.1.2.9"/>
    </reaction>
</comment>
<evidence type="ECO:0000259" key="6">
    <source>
        <dbReference type="Pfam" id="PF00551"/>
    </source>
</evidence>
<dbReference type="GO" id="GO:0004479">
    <property type="term" value="F:methionyl-tRNA formyltransferase activity"/>
    <property type="evidence" value="ECO:0007669"/>
    <property type="project" value="UniProtKB-UniRule"/>
</dbReference>
<dbReference type="Pfam" id="PF00551">
    <property type="entry name" value="Formyl_trans_N"/>
    <property type="match status" value="1"/>
</dbReference>
<reference evidence="8 9" key="1">
    <citation type="submission" date="2016-11" db="EMBL/GenBank/DDBJ databases">
        <authorList>
            <person name="Jaros S."/>
            <person name="Januszkiewicz K."/>
            <person name="Wedrychowicz H."/>
        </authorList>
    </citation>
    <scope>NUCLEOTIDE SEQUENCE [LARGE SCALE GENOMIC DNA]</scope>
    <source>
        <strain evidence="8 9">DSM 19557</strain>
    </source>
</reference>
<dbReference type="Pfam" id="PF02911">
    <property type="entry name" value="Formyl_trans_C"/>
    <property type="match status" value="1"/>
</dbReference>
<evidence type="ECO:0000259" key="7">
    <source>
        <dbReference type="Pfam" id="PF02911"/>
    </source>
</evidence>
<dbReference type="GO" id="GO:0005829">
    <property type="term" value="C:cytosol"/>
    <property type="evidence" value="ECO:0007669"/>
    <property type="project" value="TreeGrafter"/>
</dbReference>
<dbReference type="InterPro" id="IPR005793">
    <property type="entry name" value="Formyl_trans_C"/>
</dbReference>
<dbReference type="CDD" id="cd08704">
    <property type="entry name" value="Met_tRNA_FMT_C"/>
    <property type="match status" value="1"/>
</dbReference>
<feature type="domain" description="Formyl transferase C-terminal" evidence="7">
    <location>
        <begin position="203"/>
        <end position="294"/>
    </location>
</feature>
<dbReference type="RefSeq" id="WP_079653387.1">
    <property type="nucleotide sequence ID" value="NZ_LT670846.1"/>
</dbReference>
<name>A0A1M6QD93_9AQUI</name>